<name>A0AAX0K3H7_LACRH</name>
<sequence length="512" mass="57831">MGQITKRDQLVINELMDHGVFTTTPLAAATQLSRGAIADLKKPSVQKRIGFYFKNMFGIVPENFQESLLFLLGTEKLSPVQVHVLLATVKTIINEPELQNNQADRAIATQKIVRQVHSEVTELDERELLRTIDSLFVKRFGLFTPDRLEDDSENVPAEIDDYWEVHPDFNEFVQNLVNYLVNTQTPEELSEIQKVNRVLLTEQFMSPKANPQLWSTLAVNKQEIAEQWAQGGRFVLEIGDRYALLLDTQRQPSVAKPYLVALAMAHQLGAGVAAADLTALIRKEAVAMGLTAHTLNDAREDPALFAYYRWVMTHCFQSGQVNELTARLIGMAFTSANVFDTDLPQPLTLNPWQLTPMLDFPLKNKQAVVIENNGVFALLHQEHPDWPLILQSGNDFNDVYVRLIQGLEERGMRYAYLGDIDSAGIRMADRFASLLKQTPAEAVAALQTPRDVRLWLAELGKRNSAQSRALQVTSPVFQAEMVSVTMLGKFVEQEQLMPIYTQRIADWLKQED</sequence>
<evidence type="ECO:0000259" key="1">
    <source>
        <dbReference type="Pfam" id="PF09664"/>
    </source>
</evidence>
<accession>A0AAX0K3H7</accession>
<proteinExistence type="predicted"/>
<organism evidence="2 3">
    <name type="scientific">Lacticaseibacillus rhamnosus</name>
    <name type="common">Lactobacillus rhamnosus</name>
    <dbReference type="NCBI Taxonomy" id="47715"/>
    <lineage>
        <taxon>Bacteria</taxon>
        <taxon>Bacillati</taxon>
        <taxon>Bacillota</taxon>
        <taxon>Bacilli</taxon>
        <taxon>Lactobacillales</taxon>
        <taxon>Lactobacillaceae</taxon>
        <taxon>Lacticaseibacillus</taxon>
    </lineage>
</organism>
<reference evidence="2 3" key="1">
    <citation type="submission" date="2017-01" db="EMBL/GenBank/DDBJ databases">
        <title>In silico prediction, in vitro antibacterial spectrum and physicochemical properties of a putative bacteriocin produced by Lactobacillus rhamnosus strain L156.4.</title>
        <authorList>
            <person name="Silveira A.M."/>
            <person name="Monteiro A.S."/>
            <person name="Santos V.L."/>
            <person name="Nicoli J.R."/>
            <person name="Azevedo V."/>
            <person name="Soares S.C."/>
            <person name="Castro-Oliveira L."/>
            <person name="Dias-Souza M.V."/>
            <person name="Nardi R.M."/>
        </authorList>
    </citation>
    <scope>NUCLEOTIDE SEQUENCE [LARGE SCALE GENOMIC DNA]</scope>
    <source>
        <strain evidence="2 3">L156.4</strain>
    </source>
</reference>
<dbReference type="AlphaFoldDB" id="A0AAX0K3H7"/>
<dbReference type="Proteomes" id="UP000189067">
    <property type="component" value="Unassembled WGS sequence"/>
</dbReference>
<comment type="caution">
    <text evidence="2">The sequence shown here is derived from an EMBL/GenBank/DDBJ whole genome shotgun (WGS) entry which is preliminary data.</text>
</comment>
<protein>
    <recommendedName>
        <fullName evidence="1">DUF2399 domain-containing protein</fullName>
    </recommendedName>
</protein>
<evidence type="ECO:0000313" key="3">
    <source>
        <dbReference type="Proteomes" id="UP000189067"/>
    </source>
</evidence>
<dbReference type="InterPro" id="IPR024465">
    <property type="entry name" value="DUF2399"/>
</dbReference>
<dbReference type="EMBL" id="MTJY01000025">
    <property type="protein sequence ID" value="ONN75148.1"/>
    <property type="molecule type" value="Genomic_DNA"/>
</dbReference>
<feature type="domain" description="DUF2399" evidence="1">
    <location>
        <begin position="350"/>
        <end position="438"/>
    </location>
</feature>
<evidence type="ECO:0000313" key="2">
    <source>
        <dbReference type="EMBL" id="ONN75148.1"/>
    </source>
</evidence>
<dbReference type="Pfam" id="PF09664">
    <property type="entry name" value="DUF2399"/>
    <property type="match status" value="1"/>
</dbReference>
<gene>
    <name evidence="2" type="ORF">BWR10_05845</name>
</gene>